<dbReference type="EMBL" id="CAKXAJ010025255">
    <property type="protein sequence ID" value="CAH2237240.1"/>
    <property type="molecule type" value="Genomic_DNA"/>
</dbReference>
<keyword evidence="4" id="KW-1185">Reference proteome</keyword>
<gene>
    <name evidence="3" type="primary">jg11210</name>
    <name evidence="3" type="ORF">PAEG_LOCUS14541</name>
</gene>
<reference evidence="3" key="1">
    <citation type="submission" date="2022-03" db="EMBL/GenBank/DDBJ databases">
        <authorList>
            <person name="Lindestad O."/>
        </authorList>
    </citation>
    <scope>NUCLEOTIDE SEQUENCE</scope>
</reference>
<organism evidence="3 4">
    <name type="scientific">Pararge aegeria aegeria</name>
    <dbReference type="NCBI Taxonomy" id="348720"/>
    <lineage>
        <taxon>Eukaryota</taxon>
        <taxon>Metazoa</taxon>
        <taxon>Ecdysozoa</taxon>
        <taxon>Arthropoda</taxon>
        <taxon>Hexapoda</taxon>
        <taxon>Insecta</taxon>
        <taxon>Pterygota</taxon>
        <taxon>Neoptera</taxon>
        <taxon>Endopterygota</taxon>
        <taxon>Lepidoptera</taxon>
        <taxon>Glossata</taxon>
        <taxon>Ditrysia</taxon>
        <taxon>Papilionoidea</taxon>
        <taxon>Nymphalidae</taxon>
        <taxon>Satyrinae</taxon>
        <taxon>Satyrini</taxon>
        <taxon>Parargina</taxon>
        <taxon>Pararge</taxon>
    </lineage>
</organism>
<feature type="domain" description="Chitin-binding type-2" evidence="2">
    <location>
        <begin position="83"/>
        <end position="144"/>
    </location>
</feature>
<dbReference type="InterPro" id="IPR002557">
    <property type="entry name" value="Chitin-bd_dom"/>
</dbReference>
<dbReference type="Proteomes" id="UP000838756">
    <property type="component" value="Unassembled WGS sequence"/>
</dbReference>
<proteinExistence type="predicted"/>
<evidence type="ECO:0000256" key="1">
    <source>
        <dbReference type="SAM" id="SignalP"/>
    </source>
</evidence>
<comment type="caution">
    <text evidence="3">The sequence shown here is derived from an EMBL/GenBank/DDBJ whole genome shotgun (WGS) entry which is preliminary data.</text>
</comment>
<dbReference type="PROSITE" id="PS50940">
    <property type="entry name" value="CHIT_BIND_II"/>
    <property type="match status" value="2"/>
</dbReference>
<dbReference type="SUPFAM" id="SSF57625">
    <property type="entry name" value="Invertebrate chitin-binding proteins"/>
    <property type="match status" value="2"/>
</dbReference>
<protein>
    <submittedName>
        <fullName evidence="3">Jg11210 protein</fullName>
    </submittedName>
</protein>
<dbReference type="Gene3D" id="2.170.140.10">
    <property type="entry name" value="Chitin binding domain"/>
    <property type="match status" value="1"/>
</dbReference>
<feature type="domain" description="Chitin-binding type-2" evidence="2">
    <location>
        <begin position="22"/>
        <end position="82"/>
    </location>
</feature>
<keyword evidence="1" id="KW-0732">Signal</keyword>
<sequence>MCINHFCLLILFFNVYEGISVETVCQNRGRFPNNEDLDCRGYTMCLMGAGGYAKFDLLCPENSVYSHQENQCTNVTTYQCLPEYNCTQEGNFVYQSSENCTSYVTCVKDLRDIITARLISCEFNEVFSPSQMMCVNETLYKCNIKTEPPKVLEVSIDQLPNLSGNFSLKNSATRLSKLLATKITFIALIILK</sequence>
<name>A0A8S4RM62_9NEOP</name>
<dbReference type="GO" id="GO:0008061">
    <property type="term" value="F:chitin binding"/>
    <property type="evidence" value="ECO:0007669"/>
    <property type="project" value="InterPro"/>
</dbReference>
<feature type="chain" id="PRO_5035716094" evidence="1">
    <location>
        <begin position="21"/>
        <end position="192"/>
    </location>
</feature>
<dbReference type="GO" id="GO:0005576">
    <property type="term" value="C:extracellular region"/>
    <property type="evidence" value="ECO:0007669"/>
    <property type="project" value="InterPro"/>
</dbReference>
<accession>A0A8S4RM62</accession>
<evidence type="ECO:0000313" key="4">
    <source>
        <dbReference type="Proteomes" id="UP000838756"/>
    </source>
</evidence>
<dbReference type="InterPro" id="IPR036508">
    <property type="entry name" value="Chitin-bd_dom_sf"/>
</dbReference>
<dbReference type="AlphaFoldDB" id="A0A8S4RM62"/>
<feature type="signal peptide" evidence="1">
    <location>
        <begin position="1"/>
        <end position="20"/>
    </location>
</feature>
<evidence type="ECO:0000259" key="2">
    <source>
        <dbReference type="PROSITE" id="PS50940"/>
    </source>
</evidence>
<dbReference type="OrthoDB" id="7483539at2759"/>
<evidence type="ECO:0000313" key="3">
    <source>
        <dbReference type="EMBL" id="CAH2237240.1"/>
    </source>
</evidence>
<dbReference type="SMART" id="SM00494">
    <property type="entry name" value="ChtBD2"/>
    <property type="match status" value="2"/>
</dbReference>